<keyword evidence="4 11" id="KW-0808">Transferase</keyword>
<evidence type="ECO:0000256" key="2">
    <source>
        <dbReference type="ARBA" id="ARBA00022490"/>
    </source>
</evidence>
<dbReference type="Pfam" id="PF00334">
    <property type="entry name" value="NDK"/>
    <property type="match status" value="1"/>
</dbReference>
<feature type="binding site" evidence="11 12">
    <location>
        <position position="113"/>
    </location>
    <ligand>
        <name>ATP</name>
        <dbReference type="ChEBI" id="CHEBI:30616"/>
    </ligand>
</feature>
<evidence type="ECO:0000256" key="10">
    <source>
        <dbReference type="ARBA" id="ARBA00023080"/>
    </source>
</evidence>
<comment type="subcellular location">
    <subcellularLocation>
        <location evidence="11">Cytoplasm</location>
    </subcellularLocation>
</comment>
<dbReference type="InterPro" id="IPR036850">
    <property type="entry name" value="NDK-like_dom_sf"/>
</dbReference>
<evidence type="ECO:0000256" key="6">
    <source>
        <dbReference type="ARBA" id="ARBA00022741"/>
    </source>
</evidence>
<dbReference type="HAMAP" id="MF_00451">
    <property type="entry name" value="NDP_kinase"/>
    <property type="match status" value="1"/>
</dbReference>
<evidence type="ECO:0000256" key="5">
    <source>
        <dbReference type="ARBA" id="ARBA00022723"/>
    </source>
</evidence>
<dbReference type="EC" id="2.7.4.6" evidence="11 14"/>
<dbReference type="InterPro" id="IPR023005">
    <property type="entry name" value="Nucleoside_diP_kinase_AS"/>
</dbReference>
<keyword evidence="8 11" id="KW-0067">ATP-binding</keyword>
<dbReference type="GO" id="GO:0016301">
    <property type="term" value="F:kinase activity"/>
    <property type="evidence" value="ECO:0007669"/>
    <property type="project" value="UniProtKB-KW"/>
</dbReference>
<protein>
    <recommendedName>
        <fullName evidence="11 14">Nucleoside diphosphate kinase</fullName>
        <shortName evidence="11">NDK</shortName>
        <shortName evidence="11">NDP kinase</shortName>
        <ecNumber evidence="11 14">2.7.4.6</ecNumber>
    </recommendedName>
    <alternativeName>
        <fullName evidence="11">Nucleoside-2-P kinase</fullName>
    </alternativeName>
</protein>
<keyword evidence="2 11" id="KW-0963">Cytoplasm</keyword>
<dbReference type="EMBL" id="CP112932">
    <property type="protein sequence ID" value="WPY00788.1"/>
    <property type="molecule type" value="Genomic_DNA"/>
</dbReference>
<keyword evidence="6 11" id="KW-0547">Nucleotide-binding</keyword>
<keyword evidence="3 11" id="KW-0597">Phosphoprotein</keyword>
<accession>A0ABZ0UUX3</accession>
<name>A0ABZ0UUX3_9RICK</name>
<dbReference type="Proteomes" id="UP001326613">
    <property type="component" value="Chromosome"/>
</dbReference>
<keyword evidence="10 11" id="KW-0546">Nucleotide metabolism</keyword>
<sequence>MIEYTFSIIKPDATKRNLIGSINSLLEQVGLRIVAQKMMILTPALATAFYLEHKDRPFFASLIKYMTSGPVVLQVLKGENAVMLNRQVMGATNPEQAEAGTIRKIFANNIEENSIHGSDSIQSAQREISFFFAGYEIIE</sequence>
<evidence type="ECO:0000256" key="7">
    <source>
        <dbReference type="ARBA" id="ARBA00022777"/>
    </source>
</evidence>
<feature type="active site" description="Pros-phosphohistidine intermediate" evidence="11 12">
    <location>
        <position position="116"/>
    </location>
</feature>
<evidence type="ECO:0000256" key="14">
    <source>
        <dbReference type="RuleBase" id="RU004013"/>
    </source>
</evidence>
<evidence type="ECO:0000256" key="1">
    <source>
        <dbReference type="ARBA" id="ARBA00008142"/>
    </source>
</evidence>
<evidence type="ECO:0000256" key="8">
    <source>
        <dbReference type="ARBA" id="ARBA00022840"/>
    </source>
</evidence>
<dbReference type="PRINTS" id="PR01243">
    <property type="entry name" value="NUCDPKINASE"/>
</dbReference>
<evidence type="ECO:0000256" key="3">
    <source>
        <dbReference type="ARBA" id="ARBA00022553"/>
    </source>
</evidence>
<comment type="catalytic activity">
    <reaction evidence="11 14">
        <text>a 2'-deoxyribonucleoside 5'-diphosphate + ATP = a 2'-deoxyribonucleoside 5'-triphosphate + ADP</text>
        <dbReference type="Rhea" id="RHEA:44640"/>
        <dbReference type="ChEBI" id="CHEBI:30616"/>
        <dbReference type="ChEBI" id="CHEBI:61560"/>
        <dbReference type="ChEBI" id="CHEBI:73316"/>
        <dbReference type="ChEBI" id="CHEBI:456216"/>
        <dbReference type="EC" id="2.7.4.6"/>
    </reaction>
</comment>
<keyword evidence="5 11" id="KW-0479">Metal-binding</keyword>
<keyword evidence="9 11" id="KW-0460">Magnesium</keyword>
<dbReference type="RefSeq" id="WP_323738828.1">
    <property type="nucleotide sequence ID" value="NZ_CP112932.1"/>
</dbReference>
<feature type="domain" description="Nucleoside diphosphate kinase-like" evidence="15">
    <location>
        <begin position="2"/>
        <end position="139"/>
    </location>
</feature>
<comment type="similarity">
    <text evidence="1 11 12 13">Belongs to the NDK family.</text>
</comment>
<comment type="catalytic activity">
    <reaction evidence="11">
        <text>a ribonucleoside 5'-diphosphate + ATP = a ribonucleoside 5'-triphosphate + ADP</text>
        <dbReference type="Rhea" id="RHEA:18113"/>
        <dbReference type="ChEBI" id="CHEBI:30616"/>
        <dbReference type="ChEBI" id="CHEBI:57930"/>
        <dbReference type="ChEBI" id="CHEBI:61557"/>
        <dbReference type="ChEBI" id="CHEBI:456216"/>
        <dbReference type="EC" id="2.7.4.6"/>
    </reaction>
</comment>
<dbReference type="Gene3D" id="3.30.70.141">
    <property type="entry name" value="Nucleoside diphosphate kinase-like domain"/>
    <property type="match status" value="1"/>
</dbReference>
<comment type="cofactor">
    <cofactor evidence="11">
        <name>Mg(2+)</name>
        <dbReference type="ChEBI" id="CHEBI:18420"/>
    </cofactor>
</comment>
<keyword evidence="17" id="KW-1185">Reference proteome</keyword>
<dbReference type="PROSITE" id="PS51374">
    <property type="entry name" value="NDPK_LIKE"/>
    <property type="match status" value="1"/>
</dbReference>
<dbReference type="PANTHER" id="PTHR46161:SF3">
    <property type="entry name" value="NUCLEOSIDE DIPHOSPHATE KINASE DDB_G0292928-RELATED"/>
    <property type="match status" value="1"/>
</dbReference>
<feature type="binding site" evidence="11 12">
    <location>
        <position position="58"/>
    </location>
    <ligand>
        <name>ATP</name>
        <dbReference type="ChEBI" id="CHEBI:30616"/>
    </ligand>
</feature>
<comment type="function">
    <text evidence="11">Major role in the synthesis of nucleoside triphosphates other than ATP. The ATP gamma phosphate is transferred to the NDP beta phosphate via a ping-pong mechanism, using a phosphorylated active-site intermediate.</text>
</comment>
<feature type="binding site" evidence="11 12">
    <location>
        <position position="92"/>
    </location>
    <ligand>
        <name>ATP</name>
        <dbReference type="ChEBI" id="CHEBI:30616"/>
    </ligand>
</feature>
<gene>
    <name evidence="11" type="primary">ndk</name>
    <name evidence="16" type="ORF">Trichorick_00675</name>
</gene>
<organism evidence="16 17">
    <name type="scientific">Candidatus Trichorickettsia mobilis</name>
    <dbReference type="NCBI Taxonomy" id="1346319"/>
    <lineage>
        <taxon>Bacteria</taxon>
        <taxon>Pseudomonadati</taxon>
        <taxon>Pseudomonadota</taxon>
        <taxon>Alphaproteobacteria</taxon>
        <taxon>Rickettsiales</taxon>
        <taxon>Rickettsiaceae</taxon>
        <taxon>Rickettsieae</taxon>
        <taxon>Candidatus Trichorickettsia</taxon>
    </lineage>
</organism>
<feature type="binding site" evidence="11 12">
    <location>
        <position position="10"/>
    </location>
    <ligand>
        <name>ATP</name>
        <dbReference type="ChEBI" id="CHEBI:30616"/>
    </ligand>
</feature>
<dbReference type="PROSITE" id="PS00469">
    <property type="entry name" value="NDPK"/>
    <property type="match status" value="1"/>
</dbReference>
<proteinExistence type="inferred from homology"/>
<evidence type="ECO:0000256" key="13">
    <source>
        <dbReference type="RuleBase" id="RU004011"/>
    </source>
</evidence>
<dbReference type="InterPro" id="IPR034907">
    <property type="entry name" value="NDK-like_dom"/>
</dbReference>
<dbReference type="SUPFAM" id="SSF54919">
    <property type="entry name" value="Nucleoside diphosphate kinase, NDK"/>
    <property type="match status" value="1"/>
</dbReference>
<dbReference type="SMART" id="SM00562">
    <property type="entry name" value="NDK"/>
    <property type="match status" value="1"/>
</dbReference>
<evidence type="ECO:0000256" key="12">
    <source>
        <dbReference type="PROSITE-ProRule" id="PRU00706"/>
    </source>
</evidence>
<dbReference type="PANTHER" id="PTHR46161">
    <property type="entry name" value="NUCLEOSIDE DIPHOSPHATE KINASE"/>
    <property type="match status" value="1"/>
</dbReference>
<evidence type="ECO:0000313" key="17">
    <source>
        <dbReference type="Proteomes" id="UP001326613"/>
    </source>
</evidence>
<keyword evidence="7 11" id="KW-0418">Kinase</keyword>
<evidence type="ECO:0000259" key="15">
    <source>
        <dbReference type="SMART" id="SM00562"/>
    </source>
</evidence>
<feature type="binding site" evidence="11 12">
    <location>
        <position position="86"/>
    </location>
    <ligand>
        <name>ATP</name>
        <dbReference type="ChEBI" id="CHEBI:30616"/>
    </ligand>
</feature>
<evidence type="ECO:0000256" key="11">
    <source>
        <dbReference type="HAMAP-Rule" id="MF_00451"/>
    </source>
</evidence>
<comment type="subunit">
    <text evidence="11">Homotetramer.</text>
</comment>
<evidence type="ECO:0000256" key="9">
    <source>
        <dbReference type="ARBA" id="ARBA00022842"/>
    </source>
</evidence>
<reference evidence="16 17" key="1">
    <citation type="submission" date="2022-10" db="EMBL/GenBank/DDBJ databases">
        <title>Host association and intracellularity evolved multiple times independently in the Rickettsiales.</title>
        <authorList>
            <person name="Castelli M."/>
            <person name="Nardi T."/>
            <person name="Gammuto L."/>
            <person name="Bellinzona G."/>
            <person name="Sabaneyeva E."/>
            <person name="Potekhin A."/>
            <person name="Serra V."/>
            <person name="Petroni G."/>
            <person name="Sassera D."/>
        </authorList>
    </citation>
    <scope>NUCLEOTIDE SEQUENCE [LARGE SCALE GENOMIC DNA]</scope>
    <source>
        <strain evidence="16 17">Kr 154-4</strain>
    </source>
</reference>
<dbReference type="CDD" id="cd04413">
    <property type="entry name" value="NDPk_I"/>
    <property type="match status" value="1"/>
</dbReference>
<dbReference type="InterPro" id="IPR001564">
    <property type="entry name" value="Nucleoside_diP_kinase"/>
</dbReference>
<feature type="binding site" evidence="11 12">
    <location>
        <position position="103"/>
    </location>
    <ligand>
        <name>ATP</name>
        <dbReference type="ChEBI" id="CHEBI:30616"/>
    </ligand>
</feature>
<evidence type="ECO:0000313" key="16">
    <source>
        <dbReference type="EMBL" id="WPY00788.1"/>
    </source>
</evidence>
<evidence type="ECO:0000256" key="4">
    <source>
        <dbReference type="ARBA" id="ARBA00022679"/>
    </source>
</evidence>
<dbReference type="NCBIfam" id="NF001908">
    <property type="entry name" value="PRK00668.1"/>
    <property type="match status" value="1"/>
</dbReference>